<comment type="caution">
    <text evidence="1">The sequence shown here is derived from an EMBL/GenBank/DDBJ whole genome shotgun (WGS) entry which is preliminary data.</text>
</comment>
<evidence type="ECO:0000313" key="1">
    <source>
        <dbReference type="EMBL" id="MBF9220798.1"/>
    </source>
</evidence>
<reference evidence="1 2" key="1">
    <citation type="submission" date="2020-11" db="EMBL/GenBank/DDBJ databases">
        <authorList>
            <person name="Kim M.K."/>
        </authorList>
    </citation>
    <scope>NUCLEOTIDE SEQUENCE [LARGE SCALE GENOMIC DNA]</scope>
    <source>
        <strain evidence="1 2">BT662</strain>
    </source>
</reference>
<evidence type="ECO:0000313" key="2">
    <source>
        <dbReference type="Proteomes" id="UP000618931"/>
    </source>
</evidence>
<dbReference type="Proteomes" id="UP000618931">
    <property type="component" value="Unassembled WGS sequence"/>
</dbReference>
<sequence>MRYVDGPRDQDFGTWRLWQVPGLVLRGVWLDSAGRRQSFALREDYRQGARYDIQTLTVSGREPGLTCYSSSLTRDYLHLRDTLSLGRRHLQVPTLSARKRQLLAAFERNGDTSYYLSVRLNDFNLLSYQNFYELYSIGGGRHNGFENGLLDLATGHRITLASQLQSGYEPMLRRLLTSHLRRDFGKEPAAPGQSVKSERLLDLPTPDDVSFSGLVLTGAGLEGSYLPEDIVSVLGPETKVYSIPCPVLIPYCELRPLVRPGTPLARMLAARGLW</sequence>
<accession>A0ABS0I251</accession>
<name>A0ABS0I251_9BACT</name>
<keyword evidence="2" id="KW-1185">Reference proteome</keyword>
<protein>
    <submittedName>
        <fullName evidence="1">Uncharacterized protein</fullName>
    </submittedName>
</protein>
<gene>
    <name evidence="1" type="ORF">I2H31_06765</name>
</gene>
<dbReference type="EMBL" id="JADQDM010000002">
    <property type="protein sequence ID" value="MBF9220798.1"/>
    <property type="molecule type" value="Genomic_DNA"/>
</dbReference>
<organism evidence="1 2">
    <name type="scientific">Hymenobacter ruricola</name>
    <dbReference type="NCBI Taxonomy" id="2791023"/>
    <lineage>
        <taxon>Bacteria</taxon>
        <taxon>Pseudomonadati</taxon>
        <taxon>Bacteroidota</taxon>
        <taxon>Cytophagia</taxon>
        <taxon>Cytophagales</taxon>
        <taxon>Hymenobacteraceae</taxon>
        <taxon>Hymenobacter</taxon>
    </lineage>
</organism>
<dbReference type="RefSeq" id="WP_196292232.1">
    <property type="nucleotide sequence ID" value="NZ_JADQDM010000002.1"/>
</dbReference>
<proteinExistence type="predicted"/>